<feature type="region of interest" description="Disordered" evidence="1">
    <location>
        <begin position="615"/>
        <end position="636"/>
    </location>
</feature>
<dbReference type="InterPro" id="IPR021840">
    <property type="entry name" value="DUF3433"/>
</dbReference>
<accession>A0A1Y6LRG4</accession>
<organism evidence="3 4">
    <name type="scientific">Zymoseptoria tritici ST99CH_1A5</name>
    <dbReference type="NCBI Taxonomy" id="1276529"/>
    <lineage>
        <taxon>Eukaryota</taxon>
        <taxon>Fungi</taxon>
        <taxon>Dikarya</taxon>
        <taxon>Ascomycota</taxon>
        <taxon>Pezizomycotina</taxon>
        <taxon>Dothideomycetes</taxon>
        <taxon>Dothideomycetidae</taxon>
        <taxon>Mycosphaerellales</taxon>
        <taxon>Mycosphaerellaceae</taxon>
        <taxon>Zymoseptoria</taxon>
    </lineage>
</organism>
<dbReference type="PANTHER" id="PTHR37544:SF3">
    <property type="entry name" value="SPRAY"/>
    <property type="match status" value="1"/>
</dbReference>
<keyword evidence="2" id="KW-0812">Transmembrane</keyword>
<keyword evidence="2" id="KW-0472">Membrane</keyword>
<feature type="transmembrane region" description="Helical" evidence="2">
    <location>
        <begin position="131"/>
        <end position="151"/>
    </location>
</feature>
<feature type="transmembrane region" description="Helical" evidence="2">
    <location>
        <begin position="691"/>
        <end position="711"/>
    </location>
</feature>
<reference evidence="3 4" key="1">
    <citation type="submission" date="2016-10" db="EMBL/GenBank/DDBJ databases">
        <authorList>
            <person name="Varghese N."/>
        </authorList>
    </citation>
    <scope>NUCLEOTIDE SEQUENCE [LARGE SCALE GENOMIC DNA]</scope>
</reference>
<feature type="transmembrane region" description="Helical" evidence="2">
    <location>
        <begin position="158"/>
        <end position="175"/>
    </location>
</feature>
<proteinExistence type="predicted"/>
<protein>
    <submittedName>
        <fullName evidence="3">Uncharacterized protein</fullName>
    </submittedName>
</protein>
<evidence type="ECO:0000256" key="2">
    <source>
        <dbReference type="SAM" id="Phobius"/>
    </source>
</evidence>
<feature type="transmembrane region" description="Helical" evidence="2">
    <location>
        <begin position="1142"/>
        <end position="1168"/>
    </location>
</feature>
<sequence>MSSATHKSDKPLPTIPIVHIEPLDDENGTNDTAKPAKPWRPVTLRWPYLSVLILITVGLIATIQCLLYTSNRDQGIIFAKDINDLPLRRSFSYMYLPTIISVIYSFLWTWVDLDIKRLEPWFQLSKDGGASASDSILLNYPLEFLVTLPFAAFKKKHWSVLSASLVMILIFWGLTPTQAGIFATRTVTVQKDVPGSYSTAYTPIEQQGNLTAIYAQSVYNIAWLNETLPPFMTRDFVLGAFGPSKPATAEAKNLTYTGTTTLYSVDVTCREAVLWMEPSAGVVRYNGSEGCSFYAPPFRPSGGNDTSKPFDTMYVGYQNENGFADYYLSYDCDESFLHSFFIRWSRCNADFIQSGKAAQAVDPTQAEATSLFCESTYYQQKVIATISLPANTVLNASPVGDKMPLPNDLFNTSTFEWAMSSGMAEFPVRGDFPTKGFPDSKSRLIDMPLNLAYIPKMAPFAIGTYQKPVESYLDPENLRLSYQSAYRLLFSRQLVDILGRGGDESDAKGRSRFQVQAVVVVPVFAYIATALLMIILILMLGLLVAIPRRKNKLRYDPGTIGDIMDVLGDSATSNIFAPHDTTTANDLSKALCGQSFMLVNPDANGQKCEIRVRKQPQAHDCPQHSSQQPSVDIDESEPVKGIRPTEMNTLVGILFLAVQLGAIITFLVLFLKAKMDDGLPLPSQSTFVRQLVQNYIPIALATAIEPLWLVLNRFLGLLQPFDELRKGNAPSRKSVELDYSSLPPQLLFGRAMKAGHYLLAIVCFMVLLANVLAVALSGLMHEGSANVTTSGDLLTTKAPMFRLLNGTGLPFNTDEAHNSQGGTTSEPFYREMSNLTAGTPMPSWTTDQYAFLPLEIGAMNETASANVQTTAFGAVLDCEQMQTTGAQNYSLKFSPTGLDAFLSVFLEQEDGTIVNCTDFGKWSGDRLQDLTDPQPGRVALELGAMLASNKSVSEDLFCRQHILAGWLRVDWKTIEGEVRSGPGLSYYSDRNMTIVSRNETMLLCRPQLQVSPATVAVDSTGRVKKVVSLSNQSTELQSYFTTTPSDLIAQANQFLADNGGTWHKDAYPSDFLNYLIRTSTNDTTLLDASLPIPSPEHAAEQISKIYSKLFALLIGTNTGLLFEDAEIKDRVPVLLTTPHTRILISLPAFIVTEAILLFYVFTTCLFYARRPWRILPRLPSTVASIIAYFAASRSLQEVAGQSRSRAETKQARSTWKWGYGSFIGSDGRKHTGIEREPLIRPLKKGALLSRSQKW</sequence>
<dbReference type="Proteomes" id="UP000215453">
    <property type="component" value="Chromosome 8"/>
</dbReference>
<dbReference type="PANTHER" id="PTHR37544">
    <property type="entry name" value="SPRAY-RELATED"/>
    <property type="match status" value="1"/>
</dbReference>
<feature type="transmembrane region" description="Helical" evidence="2">
    <location>
        <begin position="523"/>
        <end position="546"/>
    </location>
</feature>
<dbReference type="AlphaFoldDB" id="A0A1Y6LRG4"/>
<feature type="transmembrane region" description="Helical" evidence="2">
    <location>
        <begin position="48"/>
        <end position="69"/>
    </location>
</feature>
<dbReference type="EMBL" id="LT882683">
    <property type="protein sequence ID" value="SMY26982.1"/>
    <property type="molecule type" value="Genomic_DNA"/>
</dbReference>
<dbReference type="Pfam" id="PF11915">
    <property type="entry name" value="DUF3433"/>
    <property type="match status" value="2"/>
</dbReference>
<keyword evidence="2" id="KW-1133">Transmembrane helix</keyword>
<evidence type="ECO:0000313" key="4">
    <source>
        <dbReference type="Proteomes" id="UP000215453"/>
    </source>
</evidence>
<evidence type="ECO:0000256" key="1">
    <source>
        <dbReference type="SAM" id="MobiDB-lite"/>
    </source>
</evidence>
<name>A0A1Y6LRG4_ZYMTR</name>
<evidence type="ECO:0000313" key="3">
    <source>
        <dbReference type="EMBL" id="SMY26982.1"/>
    </source>
</evidence>
<feature type="transmembrane region" description="Helical" evidence="2">
    <location>
        <begin position="650"/>
        <end position="671"/>
    </location>
</feature>
<feature type="transmembrane region" description="Helical" evidence="2">
    <location>
        <begin position="757"/>
        <end position="780"/>
    </location>
</feature>
<feature type="transmembrane region" description="Helical" evidence="2">
    <location>
        <begin position="90"/>
        <end position="111"/>
    </location>
</feature>
<gene>
    <name evidence="3" type="ORF">ZT1A5_G8426</name>
</gene>